<dbReference type="Pfam" id="PF05380">
    <property type="entry name" value="Peptidase_A17"/>
    <property type="match status" value="1"/>
</dbReference>
<dbReference type="GO" id="GO:0003676">
    <property type="term" value="F:nucleic acid binding"/>
    <property type="evidence" value="ECO:0007669"/>
    <property type="project" value="InterPro"/>
</dbReference>
<comment type="caution">
    <text evidence="4">The sequence shown here is derived from an EMBL/GenBank/DDBJ whole genome shotgun (WGS) entry which is preliminary data.</text>
</comment>
<dbReference type="InterPro" id="IPR001584">
    <property type="entry name" value="Integrase_cat-core"/>
</dbReference>
<dbReference type="SUPFAM" id="SSF53098">
    <property type="entry name" value="Ribonuclease H-like"/>
    <property type="match status" value="1"/>
</dbReference>
<dbReference type="GO" id="GO:0015074">
    <property type="term" value="P:DNA integration"/>
    <property type="evidence" value="ECO:0007669"/>
    <property type="project" value="InterPro"/>
</dbReference>
<accession>A0AA89BJ03</accession>
<gene>
    <name evidence="4" type="ORF">FSP39_001091</name>
</gene>
<dbReference type="EMBL" id="VSWD01000014">
    <property type="protein sequence ID" value="KAK3082637.1"/>
    <property type="molecule type" value="Genomic_DNA"/>
</dbReference>
<evidence type="ECO:0000256" key="1">
    <source>
        <dbReference type="SAM" id="Coils"/>
    </source>
</evidence>
<dbReference type="Proteomes" id="UP001186944">
    <property type="component" value="Unassembled WGS sequence"/>
</dbReference>
<dbReference type="InterPro" id="IPR008042">
    <property type="entry name" value="Retrotrans_Pao"/>
</dbReference>
<proteinExistence type="predicted"/>
<evidence type="ECO:0000313" key="5">
    <source>
        <dbReference type="Proteomes" id="UP001186944"/>
    </source>
</evidence>
<evidence type="ECO:0000256" key="2">
    <source>
        <dbReference type="SAM" id="MobiDB-lite"/>
    </source>
</evidence>
<dbReference type="InterPro" id="IPR043128">
    <property type="entry name" value="Rev_trsase/Diguanyl_cyclase"/>
</dbReference>
<protein>
    <recommendedName>
        <fullName evidence="3">Integrase catalytic domain-containing protein</fullName>
    </recommendedName>
</protein>
<dbReference type="InterPro" id="IPR036397">
    <property type="entry name" value="RNaseH_sf"/>
</dbReference>
<dbReference type="SUPFAM" id="SSF56672">
    <property type="entry name" value="DNA/RNA polymerases"/>
    <property type="match status" value="1"/>
</dbReference>
<dbReference type="InterPro" id="IPR012337">
    <property type="entry name" value="RNaseH-like_sf"/>
</dbReference>
<dbReference type="PANTHER" id="PTHR47331:SF6">
    <property type="entry name" value="DOUBLECORTIN DOMAIN-CONTAINING PROTEIN"/>
    <property type="match status" value="1"/>
</dbReference>
<evidence type="ECO:0000259" key="3">
    <source>
        <dbReference type="PROSITE" id="PS50994"/>
    </source>
</evidence>
<feature type="region of interest" description="Disordered" evidence="2">
    <location>
        <begin position="508"/>
        <end position="528"/>
    </location>
</feature>
<dbReference type="PANTHER" id="PTHR47331">
    <property type="entry name" value="PHD-TYPE DOMAIN-CONTAINING PROTEIN"/>
    <property type="match status" value="1"/>
</dbReference>
<keyword evidence="5" id="KW-1185">Reference proteome</keyword>
<sequence>MASEHGDITEVVPEAKDDHDGQSGELPEKRFRTLTVKGKEQYDSIVQSYKAKLSKTCNEIHDSIVNSATCENDITVLQNVYKKLNSDFKCYSVDHYKFCTFLNGTRTEDSAHELEVQGGIFMTTQLKVESVCTKLDHTVQVLKEETKSHHPSIGSRHSVKSVKVETAKAKLRFAEQEAALTRKRAELEQEEKIRAAENERRKKELETEIGLLKLKEEVECDLLKAEEDNGNLPDDTQLPVEDTYDRTKSYVDGLLSTPVYNRPPENEFQPSFWHPSVHLPPVHFGQHNYGSLRNTETDLAKFLMKKDLLTSRLHKFDDRPENYVSWKETFKCVIQDIGASPMEELDLLLKWTGFESSKQVISIKVSNAGNPRLGLVRAWERLDLRYGSPEKVEQALKRKLDAFPKITYKDKAKMYDLSDILAEISAIKGKPYYTTLFSYYDSSVGVNPTVAKLPLQLQNKWRDRATSYKRTHHVIFPPFSFFAQFIREMAELINDPSFEFDFRAEQKSNTPRQNSGARTQQVNTAKSTVTPDKKLTRCLIHKLDHSLDNCVLFRRKTFDQKKAFLKQHGVCFKCCANQHLKEDCRVDVTCDVCKSKQHVTVMHNPKWKPKISAERSENHGGEPKSAGIQIESRYTDARQEDVEPKVVDIAVESRCTEVCEEGTGKSCAKIVLVDVFHESRPNIKLRIYAIIDEQSNYSLVHGDLLDEFDVTGTPCRYSLNSCNGTATMTVRRAKGFFVQSIDGREQLTLPTLTECQFIPNNRKEIPTQNVAQNYSHLKPIAEHIPPIDDNAHILLLIGRDLSAALHIEDQRIGLPYQPFAQKLKLGWVIIGESCLDGSHIPSTVNTMKTYVQSNGRTSFLEPCSSHFHVSFTNTEKSLFQVTKQDNKIGMSYEDKQFMHIMEDEMHLDDDNHWVAPLPFKQQRPSLPNNRTQALKRAKIFDSSIQKDLVKRQHVLEFMQKLLDNGHAERAPEIEPSSECWFLPLFGVYHPRKRDHIRIVFDSSARYQGVSLNDVLMSGPNLVNSLLGVLMRFRCGNVAIIADIQQMFYCFYVEPEHRDYLRFIWHEDNDLTKPLVDYRMKVHVFGNSPSPAIATFGLRKAADIAGETSGKDVKDYIYRNFYVDDALSSHDTSAEAIDLLSRTRSALQDNGNLRLHKICSNSSDVLLAFDPDDLAKDLKDLNLDSDNPPLQRSLGVSWDLRLDAFTFNVSQEEMPFTRRGMLSIVNGIYDPLGFAAPVTIHGKLILREVDTSEWDLPVHENIRRKFQIWKEGLNELRNVHISRPLTGTGSDESKNLVIFSDASESAVAAVAFIHTRCGQSEQYRFVMGKSKVAPKNGHTIPRLELCAAVLAVDLYETIRDELNTTFENITFYTDSKVVLGYIHNETKRFYIYVRNRVDRIRQSTVPAQWRYVPSSKNPADEATRPFTSEHLQNSQWLNGPRNFYQEIVSEPLSSFPLVSPDLDSEIRSLKTTLVSKDIFGSERFEKYSSWTSLVNAITFLRKVAKRRKSDPEIASPQNSEEFIIKVVQREAFADEIIALQENRKLPRDSKILKLSPYLDSTGLLRVGGRISNANISSEEANPLIIPNHHIATLICRHYHAKVYHQGRTLTEVSIRNAGYWLIGGKRIVSSSIYKCVRCRRLRGRQTDQRMADLPFERLDPAPPFTYIGIDVFGPWTVSARKTRGGQVNSKRWGLIFTCMVVRAVHIEVLDEMSSSCFINALRRFCALRGEVKVIHSDRGTNFIGSTKDLNANVINIEDRPVKSYLTEHGINWVFNPPHSSHMGGVWERMIGVARRILDSILLDVKHLTHDVITTLMAEVTSIINARPLTPLTTDPEVPFPLTPSTLLNMKSDQSVKCFRIQDFNPRDLYTHQWRRVQHLANQFWSRWKREYLPTLQFREKWQQDCTNLKEGDIVVLRDNSEHRNDWPIGIIVKAYESADNRVRKVDVRLGRDRKIYTRPVKEVILLLSE</sequence>
<dbReference type="InterPro" id="IPR043502">
    <property type="entry name" value="DNA/RNA_pol_sf"/>
</dbReference>
<dbReference type="CDD" id="cd01644">
    <property type="entry name" value="RT_pepA17"/>
    <property type="match status" value="1"/>
</dbReference>
<feature type="coiled-coil region" evidence="1">
    <location>
        <begin position="164"/>
        <end position="215"/>
    </location>
</feature>
<organism evidence="4 5">
    <name type="scientific">Pinctada imbricata</name>
    <name type="common">Atlantic pearl-oyster</name>
    <name type="synonym">Pinctada martensii</name>
    <dbReference type="NCBI Taxonomy" id="66713"/>
    <lineage>
        <taxon>Eukaryota</taxon>
        <taxon>Metazoa</taxon>
        <taxon>Spiralia</taxon>
        <taxon>Lophotrochozoa</taxon>
        <taxon>Mollusca</taxon>
        <taxon>Bivalvia</taxon>
        <taxon>Autobranchia</taxon>
        <taxon>Pteriomorphia</taxon>
        <taxon>Pterioida</taxon>
        <taxon>Pterioidea</taxon>
        <taxon>Pteriidae</taxon>
        <taxon>Pinctada</taxon>
    </lineage>
</organism>
<reference evidence="4" key="1">
    <citation type="submission" date="2019-08" db="EMBL/GenBank/DDBJ databases">
        <title>The improved chromosome-level genome for the pearl oyster Pinctada fucata martensii using PacBio sequencing and Hi-C.</title>
        <authorList>
            <person name="Zheng Z."/>
        </authorList>
    </citation>
    <scope>NUCLEOTIDE SEQUENCE</scope>
    <source>
        <strain evidence="4">ZZ-2019</strain>
        <tissue evidence="4">Adductor muscle</tissue>
    </source>
</reference>
<feature type="domain" description="Integrase catalytic" evidence="3">
    <location>
        <begin position="1657"/>
        <end position="1845"/>
    </location>
</feature>
<dbReference type="Gene3D" id="3.30.70.270">
    <property type="match status" value="1"/>
</dbReference>
<dbReference type="PROSITE" id="PS50994">
    <property type="entry name" value="INTEGRASE"/>
    <property type="match status" value="1"/>
</dbReference>
<name>A0AA89BJ03_PINIB</name>
<dbReference type="InterPro" id="IPR040676">
    <property type="entry name" value="DUF5641"/>
</dbReference>
<dbReference type="Gene3D" id="3.30.420.10">
    <property type="entry name" value="Ribonuclease H-like superfamily/Ribonuclease H"/>
    <property type="match status" value="1"/>
</dbReference>
<dbReference type="Pfam" id="PF18701">
    <property type="entry name" value="DUF5641"/>
    <property type="match status" value="1"/>
</dbReference>
<evidence type="ECO:0000313" key="4">
    <source>
        <dbReference type="EMBL" id="KAK3082637.1"/>
    </source>
</evidence>
<keyword evidence="1" id="KW-0175">Coiled coil</keyword>
<feature type="region of interest" description="Disordered" evidence="2">
    <location>
        <begin position="1"/>
        <end position="29"/>
    </location>
</feature>
<dbReference type="Gene3D" id="3.10.10.10">
    <property type="entry name" value="HIV Type 1 Reverse Transcriptase, subunit A, domain 1"/>
    <property type="match status" value="1"/>
</dbReference>